<feature type="domain" description="Heterokaryon incompatibility" evidence="1">
    <location>
        <begin position="73"/>
        <end position="183"/>
    </location>
</feature>
<dbReference type="PANTHER" id="PTHR24148:SF64">
    <property type="entry name" value="HETEROKARYON INCOMPATIBILITY DOMAIN-CONTAINING PROTEIN"/>
    <property type="match status" value="1"/>
</dbReference>
<dbReference type="OrthoDB" id="2286234at2759"/>
<proteinExistence type="predicted"/>
<comment type="caution">
    <text evidence="2">The sequence shown here is derived from an EMBL/GenBank/DDBJ whole genome shotgun (WGS) entry which is preliminary data.</text>
</comment>
<dbReference type="Proteomes" id="UP000646827">
    <property type="component" value="Unassembled WGS sequence"/>
</dbReference>
<evidence type="ECO:0000313" key="3">
    <source>
        <dbReference type="Proteomes" id="UP000646827"/>
    </source>
</evidence>
<dbReference type="AlphaFoldDB" id="A0A8H7VHS3"/>
<dbReference type="PANTHER" id="PTHR24148">
    <property type="entry name" value="ANKYRIN REPEAT DOMAIN-CONTAINING PROTEIN 39 HOMOLOG-RELATED"/>
    <property type="match status" value="1"/>
</dbReference>
<name>A0A8H7VHS3_9FUNG</name>
<evidence type="ECO:0000259" key="1">
    <source>
        <dbReference type="Pfam" id="PF06985"/>
    </source>
</evidence>
<reference evidence="2 3" key="1">
    <citation type="submission" date="2020-12" db="EMBL/GenBank/DDBJ databases">
        <title>Metabolic potential, ecology and presence of endohyphal bacteria is reflected in genomic diversity of Mucoromycotina.</title>
        <authorList>
            <person name="Muszewska A."/>
            <person name="Okrasinska A."/>
            <person name="Steczkiewicz K."/>
            <person name="Drgas O."/>
            <person name="Orlowska M."/>
            <person name="Perlinska-Lenart U."/>
            <person name="Aleksandrzak-Piekarczyk T."/>
            <person name="Szatraj K."/>
            <person name="Zielenkiewicz U."/>
            <person name="Pilsyk S."/>
            <person name="Malc E."/>
            <person name="Mieczkowski P."/>
            <person name="Kruszewska J.S."/>
            <person name="Biernat P."/>
            <person name="Pawlowska J."/>
        </authorList>
    </citation>
    <scope>NUCLEOTIDE SEQUENCE [LARGE SCALE GENOMIC DNA]</scope>
    <source>
        <strain evidence="2 3">CBS 142.35</strain>
    </source>
</reference>
<dbReference type="InterPro" id="IPR010730">
    <property type="entry name" value="HET"/>
</dbReference>
<dbReference type="InterPro" id="IPR052895">
    <property type="entry name" value="HetReg/Transcr_Mod"/>
</dbReference>
<organism evidence="2 3">
    <name type="scientific">Circinella minor</name>
    <dbReference type="NCBI Taxonomy" id="1195481"/>
    <lineage>
        <taxon>Eukaryota</taxon>
        <taxon>Fungi</taxon>
        <taxon>Fungi incertae sedis</taxon>
        <taxon>Mucoromycota</taxon>
        <taxon>Mucoromycotina</taxon>
        <taxon>Mucoromycetes</taxon>
        <taxon>Mucorales</taxon>
        <taxon>Lichtheimiaceae</taxon>
        <taxon>Circinella</taxon>
    </lineage>
</organism>
<accession>A0A8H7VHS3</accession>
<sequence length="561" mass="65791">MQYSEYAVGRVLKYRFFDDRGFCENYIRQGMHRHSAPPKKIPLILSKPTFMPNYLVRTCDMKVVKGSEVQEGYCTLSYSWNQSGEILLDETTGKSYRIDQGKHKIIFPGKTVRKKPRGRKRIPGKVKFVKFEELIQEICKDFNIKYIWYDQMCINQNHEEEKHDEIKQMHKIYGNAYCTLALVPELTTVLSEPSPGMPLGGAFMDQDCWQKAEWMKRMWTLEEAVMSSTLLFVGPNVHCWSYWLMQADFPVFHKNVDTDVATLLHYAHTRTSTKDHDHIFALANIFPDIIKEIEIDYKQDIQELMVKFYGLLIKKDLGVLCFRPFSKSKKDNETNVVEYNSPMQKFDLPSWTGIDGEHFKYGYYKTAFTNYAISGRALQVTCRGMTNKQCYSEISSIASIKPEDIPPYPQSKSSKYYEYWILVISTWSPSFMQEKFIGIYSPPLEFTEIDSKIHEEIIQKLRNISHFISIKEMNIQWVRSPCEIPISYLVFDDLSETLQDSEEYVILPELRFTNHFFQSTPNYSVIKKNGDHYKVVGMVQTGQDEYLFDDFATEEQMFEIH</sequence>
<dbReference type="Pfam" id="PF06985">
    <property type="entry name" value="HET"/>
    <property type="match status" value="1"/>
</dbReference>
<protein>
    <recommendedName>
        <fullName evidence="1">Heterokaryon incompatibility domain-containing protein</fullName>
    </recommendedName>
</protein>
<dbReference type="EMBL" id="JAEPRB010000122">
    <property type="protein sequence ID" value="KAG2221000.1"/>
    <property type="molecule type" value="Genomic_DNA"/>
</dbReference>
<evidence type="ECO:0000313" key="2">
    <source>
        <dbReference type="EMBL" id="KAG2221000.1"/>
    </source>
</evidence>
<gene>
    <name evidence="2" type="ORF">INT45_004619</name>
</gene>
<keyword evidence="3" id="KW-1185">Reference proteome</keyword>